<dbReference type="EMBL" id="CAIF01000211">
    <property type="protein sequence ID" value="CCH45787.1"/>
    <property type="molecule type" value="Genomic_DNA"/>
</dbReference>
<comment type="function">
    <text evidence="7">Lectin involved in the quality control of the secretory pathway. As a member of the endoplasmic reticulum-associated degradation lumenal (ERAD-L) surveillance system, targets misfolded endoplasmic reticulum lumenal glycoproteins for degradation.</text>
</comment>
<dbReference type="PANTHER" id="PTHR15414">
    <property type="entry name" value="OS-9-RELATED"/>
    <property type="match status" value="1"/>
</dbReference>
<proteinExistence type="inferred from homology"/>
<feature type="compositionally biased region" description="Basic and acidic residues" evidence="8">
    <location>
        <begin position="353"/>
        <end position="373"/>
    </location>
</feature>
<keyword evidence="4 7" id="KW-0430">Lectin</keyword>
<dbReference type="PANTHER" id="PTHR15414:SF0">
    <property type="entry name" value="ENDOPLASMIC RETICULUM LECTIN 1"/>
    <property type="match status" value="1"/>
</dbReference>
<comment type="caution">
    <text evidence="10">The sequence shown here is derived from an EMBL/GenBank/DDBJ whole genome shotgun (WGS) entry which is preliminary data.</text>
</comment>
<dbReference type="GO" id="GO:0005788">
    <property type="term" value="C:endoplasmic reticulum lumen"/>
    <property type="evidence" value="ECO:0007669"/>
    <property type="project" value="UniProtKB-UniRule"/>
</dbReference>
<dbReference type="AlphaFoldDB" id="K0KV71"/>
<evidence type="ECO:0000313" key="11">
    <source>
        <dbReference type="Proteomes" id="UP000009328"/>
    </source>
</evidence>
<organism evidence="10 11">
    <name type="scientific">Wickerhamomyces ciferrii (strain ATCC 14091 / BCRC 22168 / CBS 111 / JCM 3599 / NBRC 0793 / NRRL Y-1031 F-60-10)</name>
    <name type="common">Yeast</name>
    <name type="synonym">Pichia ciferrii</name>
    <dbReference type="NCBI Taxonomy" id="1206466"/>
    <lineage>
        <taxon>Eukaryota</taxon>
        <taxon>Fungi</taxon>
        <taxon>Dikarya</taxon>
        <taxon>Ascomycota</taxon>
        <taxon>Saccharomycotina</taxon>
        <taxon>Saccharomycetes</taxon>
        <taxon>Phaffomycetales</taxon>
        <taxon>Wickerhamomycetaceae</taxon>
        <taxon>Wickerhamomyces</taxon>
    </lineage>
</organism>
<dbReference type="Gene3D" id="2.70.130.10">
    <property type="entry name" value="Mannose-6-phosphate receptor binding domain"/>
    <property type="match status" value="1"/>
</dbReference>
<evidence type="ECO:0000256" key="3">
    <source>
        <dbReference type="ARBA" id="ARBA00022729"/>
    </source>
</evidence>
<dbReference type="GO" id="GO:0030246">
    <property type="term" value="F:carbohydrate binding"/>
    <property type="evidence" value="ECO:0007669"/>
    <property type="project" value="UniProtKB-UniRule"/>
</dbReference>
<evidence type="ECO:0000259" key="9">
    <source>
        <dbReference type="PROSITE" id="PS51914"/>
    </source>
</evidence>
<dbReference type="STRING" id="1206466.K0KV71"/>
<dbReference type="SUPFAM" id="SSF50911">
    <property type="entry name" value="Mannose 6-phosphate receptor domain"/>
    <property type="match status" value="1"/>
</dbReference>
<dbReference type="GO" id="GO:0030970">
    <property type="term" value="P:retrograde protein transport, ER to cytosol"/>
    <property type="evidence" value="ECO:0007669"/>
    <property type="project" value="TreeGrafter"/>
</dbReference>
<dbReference type="InParanoid" id="K0KV71"/>
<feature type="compositionally biased region" description="Acidic residues" evidence="8">
    <location>
        <begin position="401"/>
        <end position="414"/>
    </location>
</feature>
<reference evidence="10 11" key="1">
    <citation type="journal article" date="2012" name="Eukaryot. Cell">
        <title>Draft genome sequence of Wickerhamomyces ciferrii NRRL Y-1031 F-60-10.</title>
        <authorList>
            <person name="Schneider J."/>
            <person name="Andrea H."/>
            <person name="Blom J."/>
            <person name="Jaenicke S."/>
            <person name="Ruckert C."/>
            <person name="Schorsch C."/>
            <person name="Szczepanowski R."/>
            <person name="Farwick M."/>
            <person name="Goesmann A."/>
            <person name="Puhler A."/>
            <person name="Schaffer S."/>
            <person name="Tauch A."/>
            <person name="Kohler T."/>
            <person name="Brinkrolf K."/>
        </authorList>
    </citation>
    <scope>NUCLEOTIDE SEQUENCE [LARGE SCALE GENOMIC DNA]</scope>
    <source>
        <strain evidence="11">ATCC 14091 / BCRC 22168 / CBS 111 / JCM 3599 / NBRC 0793 / NRRL Y-1031 F-60-10</strain>
    </source>
</reference>
<dbReference type="InterPro" id="IPR045149">
    <property type="entry name" value="OS-9-like"/>
</dbReference>
<accession>K0KV71</accession>
<feature type="region of interest" description="Disordered" evidence="8">
    <location>
        <begin position="340"/>
        <end position="422"/>
    </location>
</feature>
<dbReference type="InterPro" id="IPR009011">
    <property type="entry name" value="Man6P_isomerase_rcpt-bd_dom_sf"/>
</dbReference>
<dbReference type="eggNOG" id="KOG3394">
    <property type="taxonomic scope" value="Eukaryota"/>
</dbReference>
<comment type="similarity">
    <text evidence="2 7">Belongs to the OS-9 family.</text>
</comment>
<comment type="subcellular location">
    <subcellularLocation>
        <location evidence="1 7">Endoplasmic reticulum membrane</location>
        <topology evidence="1 7">Peripheral membrane protein</topology>
        <orientation evidence="1 7">Lumenal side</orientation>
    </subcellularLocation>
</comment>
<feature type="compositionally biased region" description="Low complexity" evidence="8">
    <location>
        <begin position="342"/>
        <end position="352"/>
    </location>
</feature>
<keyword evidence="3" id="KW-0732">Signal</keyword>
<evidence type="ECO:0000256" key="4">
    <source>
        <dbReference type="ARBA" id="ARBA00022734"/>
    </source>
</evidence>
<dbReference type="PROSITE" id="PS51914">
    <property type="entry name" value="MRH"/>
    <property type="match status" value="1"/>
</dbReference>
<evidence type="ECO:0000256" key="2">
    <source>
        <dbReference type="ARBA" id="ARBA00009918"/>
    </source>
</evidence>
<evidence type="ECO:0000256" key="7">
    <source>
        <dbReference type="RuleBase" id="RU369099"/>
    </source>
</evidence>
<evidence type="ECO:0000256" key="1">
    <source>
        <dbReference type="ARBA" id="ARBA00004367"/>
    </source>
</evidence>
<evidence type="ECO:0000256" key="8">
    <source>
        <dbReference type="SAM" id="MobiDB-lite"/>
    </source>
</evidence>
<evidence type="ECO:0000313" key="10">
    <source>
        <dbReference type="EMBL" id="CCH45787.1"/>
    </source>
</evidence>
<feature type="compositionally biased region" description="Basic and acidic residues" evidence="8">
    <location>
        <begin position="381"/>
        <end position="397"/>
    </location>
</feature>
<evidence type="ECO:0000256" key="5">
    <source>
        <dbReference type="ARBA" id="ARBA00022824"/>
    </source>
</evidence>
<sequence>MQSSNTDYMCHIPQVSSNNQHDPFATIEEESRSEKIKTAVKQIKETLENAWLFHNSGYWSFGFKFGQELSQFHGKEKDFLENKNVRYILGVPNKSDNYNDYSLHKEGGVWFLRYNLKGGTTCDLTGRPRTAEIQFMCDPSHVDPSLNWVKEYKSCQYHAQISIPQLCSDDLFGMNKEEIIHEIECTKVIDQDTEFIEKDKLIQKSFTDHDDKISIEDYELESIGNGIFLGKPTNQNKTNIFITNSEDINNELLGKLSSAYAKGLVTSKIKIPVTPGSPVGTSQIAKLLYETYVYNVRGEYLTTVQIQWRENGQLVTYNREGLSLLKHNFKKIVSEDENGVVSSSLDDNSNNNPEEKVVDHAKNEENEENKGNEGVESNEGVDGKADEKTSDEYKETVIEVEVLDDGDVSNEPEEQTIVHDEL</sequence>
<feature type="domain" description="MRH" evidence="9">
    <location>
        <begin position="30"/>
        <end position="169"/>
    </location>
</feature>
<keyword evidence="5 7" id="KW-0256">Endoplasmic reticulum</keyword>
<dbReference type="GO" id="GO:0005789">
    <property type="term" value="C:endoplasmic reticulum membrane"/>
    <property type="evidence" value="ECO:0007669"/>
    <property type="project" value="UniProtKB-SubCell"/>
</dbReference>
<keyword evidence="7" id="KW-0472">Membrane</keyword>
<dbReference type="InterPro" id="IPR044865">
    <property type="entry name" value="MRH_dom"/>
</dbReference>
<gene>
    <name evidence="10" type="ORF">BN7_5373</name>
</gene>
<protein>
    <recommendedName>
        <fullName evidence="7">Endoplasmic reticulum lectin</fullName>
    </recommendedName>
    <alternativeName>
        <fullName evidence="7">Protein OS-9 homolog</fullName>
    </alternativeName>
</protein>
<dbReference type="GO" id="GO:0030968">
    <property type="term" value="P:endoplasmic reticulum unfolded protein response"/>
    <property type="evidence" value="ECO:0007669"/>
    <property type="project" value="UniProtKB-UniRule"/>
</dbReference>
<dbReference type="FunCoup" id="K0KV71">
    <property type="interactions" value="88"/>
</dbReference>
<evidence type="ECO:0000256" key="6">
    <source>
        <dbReference type="ARBA" id="ARBA00023157"/>
    </source>
</evidence>
<dbReference type="Proteomes" id="UP000009328">
    <property type="component" value="Unassembled WGS sequence"/>
</dbReference>
<keyword evidence="11" id="KW-1185">Reference proteome</keyword>
<name>K0KV71_WICCF</name>
<keyword evidence="6" id="KW-1015">Disulfide bond</keyword>
<dbReference type="HOGENOM" id="CLU_650861_0_0_1"/>